<dbReference type="Proteomes" id="UP001054945">
    <property type="component" value="Unassembled WGS sequence"/>
</dbReference>
<evidence type="ECO:0000313" key="2">
    <source>
        <dbReference type="Proteomes" id="UP001054945"/>
    </source>
</evidence>
<feature type="non-terminal residue" evidence="1">
    <location>
        <position position="75"/>
    </location>
</feature>
<protein>
    <submittedName>
        <fullName evidence="1">Uncharacterized protein</fullName>
    </submittedName>
</protein>
<name>A0AAV4S613_CAEEX</name>
<accession>A0AAV4S613</accession>
<gene>
    <name evidence="1" type="ORF">CEXT_291411</name>
</gene>
<reference evidence="1 2" key="1">
    <citation type="submission" date="2021-06" db="EMBL/GenBank/DDBJ databases">
        <title>Caerostris extrusa draft genome.</title>
        <authorList>
            <person name="Kono N."/>
            <person name="Arakawa K."/>
        </authorList>
    </citation>
    <scope>NUCLEOTIDE SEQUENCE [LARGE SCALE GENOMIC DNA]</scope>
</reference>
<proteinExistence type="predicted"/>
<keyword evidence="2" id="KW-1185">Reference proteome</keyword>
<evidence type="ECO:0000313" key="1">
    <source>
        <dbReference type="EMBL" id="GIY27852.1"/>
    </source>
</evidence>
<organism evidence="1 2">
    <name type="scientific">Caerostris extrusa</name>
    <name type="common">Bark spider</name>
    <name type="synonym">Caerostris bankana</name>
    <dbReference type="NCBI Taxonomy" id="172846"/>
    <lineage>
        <taxon>Eukaryota</taxon>
        <taxon>Metazoa</taxon>
        <taxon>Ecdysozoa</taxon>
        <taxon>Arthropoda</taxon>
        <taxon>Chelicerata</taxon>
        <taxon>Arachnida</taxon>
        <taxon>Araneae</taxon>
        <taxon>Araneomorphae</taxon>
        <taxon>Entelegynae</taxon>
        <taxon>Araneoidea</taxon>
        <taxon>Araneidae</taxon>
        <taxon>Caerostris</taxon>
    </lineage>
</organism>
<dbReference type="EMBL" id="BPLR01008864">
    <property type="protein sequence ID" value="GIY27852.1"/>
    <property type="molecule type" value="Genomic_DNA"/>
</dbReference>
<dbReference type="AlphaFoldDB" id="A0AAV4S613"/>
<sequence>MTSLDERSFIDALFVITQKISEEKISSHVHKNLKDLYQIVQKCPEKIENLDELPTEPQEKLFSVIQVLTSVVSNA</sequence>
<comment type="caution">
    <text evidence="1">The sequence shown here is derived from an EMBL/GenBank/DDBJ whole genome shotgun (WGS) entry which is preliminary data.</text>
</comment>